<dbReference type="AlphaFoldDB" id="A0A150WQF6"/>
<keyword evidence="3" id="KW-1185">Reference proteome</keyword>
<comment type="caution">
    <text evidence="2">The sequence shown here is derived from an EMBL/GenBank/DDBJ whole genome shotgun (WGS) entry which is preliminary data.</text>
</comment>
<reference evidence="2 3" key="1">
    <citation type="submission" date="2016-03" db="EMBL/GenBank/DDBJ databases">
        <authorList>
            <person name="Ploux O."/>
        </authorList>
    </citation>
    <scope>NUCLEOTIDE SEQUENCE [LARGE SCALE GENOMIC DNA]</scope>
    <source>
        <strain evidence="2 3">R0</strain>
    </source>
</reference>
<dbReference type="Proteomes" id="UP000075320">
    <property type="component" value="Unassembled WGS sequence"/>
</dbReference>
<evidence type="ECO:0000313" key="3">
    <source>
        <dbReference type="Proteomes" id="UP000075320"/>
    </source>
</evidence>
<feature type="signal peptide" evidence="1">
    <location>
        <begin position="1"/>
        <end position="20"/>
    </location>
</feature>
<proteinExistence type="predicted"/>
<evidence type="ECO:0008006" key="4">
    <source>
        <dbReference type="Google" id="ProtNLM"/>
    </source>
</evidence>
<dbReference type="EMBL" id="LUKE01000001">
    <property type="protein sequence ID" value="KYG66564.1"/>
    <property type="molecule type" value="Genomic_DNA"/>
</dbReference>
<protein>
    <recommendedName>
        <fullName evidence="4">DUF481 domain-containing protein</fullName>
    </recommendedName>
</protein>
<sequence length="248" mass="27838">MKLLNILGLSTLLFAMPVLAQQATDAAPPPPPPPPWFSEAEAGAIVVSGNNDSESYNAKAKSTYVWDKNSLIGSGRYLKTDSLGVESARNWEAGLRYERELNDYFSLFVGQKAESDVYNGYVQRDSTDAGLKYFLTKTDNITWTTEAGYRYQVTNSTTGEIARDSMGRAYTEYNQKVRQDLTFKYWLEYLPNFTNADAYLVNTEASLNVMLNSRLSFKVAYLLQYQNELPAGAKYSTTTTTMNLVAKF</sequence>
<keyword evidence="1" id="KW-0732">Signal</keyword>
<name>A0A150WQF6_BDEBC</name>
<feature type="chain" id="PRO_5007573462" description="DUF481 domain-containing protein" evidence="1">
    <location>
        <begin position="21"/>
        <end position="248"/>
    </location>
</feature>
<dbReference type="Pfam" id="PF04338">
    <property type="entry name" value="DUF481"/>
    <property type="match status" value="1"/>
</dbReference>
<accession>A0A150WQF6</accession>
<dbReference type="RefSeq" id="WP_061834128.1">
    <property type="nucleotide sequence ID" value="NZ_LUKE01000001.1"/>
</dbReference>
<gene>
    <name evidence="2" type="ORF">AZI86_05835</name>
</gene>
<evidence type="ECO:0000313" key="2">
    <source>
        <dbReference type="EMBL" id="KYG66564.1"/>
    </source>
</evidence>
<organism evidence="2 3">
    <name type="scientific">Bdellovibrio bacteriovorus</name>
    <dbReference type="NCBI Taxonomy" id="959"/>
    <lineage>
        <taxon>Bacteria</taxon>
        <taxon>Pseudomonadati</taxon>
        <taxon>Bdellovibrionota</taxon>
        <taxon>Bdellovibrionia</taxon>
        <taxon>Bdellovibrionales</taxon>
        <taxon>Pseudobdellovibrionaceae</taxon>
        <taxon>Bdellovibrio</taxon>
    </lineage>
</organism>
<dbReference type="InterPro" id="IPR007433">
    <property type="entry name" value="DUF481"/>
</dbReference>
<evidence type="ECO:0000256" key="1">
    <source>
        <dbReference type="SAM" id="SignalP"/>
    </source>
</evidence>